<dbReference type="SUPFAM" id="SSF58038">
    <property type="entry name" value="SNARE fusion complex"/>
    <property type="match status" value="1"/>
</dbReference>
<comment type="similarity">
    <text evidence="1">Belongs to the synaptobrevin family.</text>
</comment>
<dbReference type="GO" id="GO:0012505">
    <property type="term" value="C:endomembrane system"/>
    <property type="evidence" value="ECO:0007669"/>
    <property type="project" value="UniProtKB-SubCell"/>
</dbReference>
<feature type="region of interest" description="Disordered" evidence="4">
    <location>
        <begin position="1"/>
        <end position="21"/>
    </location>
</feature>
<name>A0A672JFP6_SALFA</name>
<feature type="domain" description="V-SNARE coiled-coil homology" evidence="5">
    <location>
        <begin position="17"/>
        <end position="72"/>
    </location>
</feature>
<dbReference type="InterPro" id="IPR016444">
    <property type="entry name" value="Synaptobrevin/VAMP"/>
</dbReference>
<dbReference type="GO" id="GO:0016192">
    <property type="term" value="P:vesicle-mediated transport"/>
    <property type="evidence" value="ECO:0007669"/>
    <property type="project" value="InterPro"/>
</dbReference>
<comment type="subcellular location">
    <subcellularLocation>
        <location evidence="2">Endomembrane system</location>
        <topology evidence="2">Single-pass type IV membrane protein</topology>
    </subcellularLocation>
</comment>
<evidence type="ECO:0000313" key="6">
    <source>
        <dbReference type="Ensembl" id="ENSSFAP00005051930.1"/>
    </source>
</evidence>
<dbReference type="InterPro" id="IPR042855">
    <property type="entry name" value="V_SNARE_CC"/>
</dbReference>
<organism evidence="6 7">
    <name type="scientific">Salarias fasciatus</name>
    <name type="common">Jewelled blenny</name>
    <name type="synonym">Blennius fasciatus</name>
    <dbReference type="NCBI Taxonomy" id="181472"/>
    <lineage>
        <taxon>Eukaryota</taxon>
        <taxon>Metazoa</taxon>
        <taxon>Chordata</taxon>
        <taxon>Craniata</taxon>
        <taxon>Vertebrata</taxon>
        <taxon>Euteleostomi</taxon>
        <taxon>Actinopterygii</taxon>
        <taxon>Neopterygii</taxon>
        <taxon>Teleostei</taxon>
        <taxon>Neoteleostei</taxon>
        <taxon>Acanthomorphata</taxon>
        <taxon>Ovalentaria</taxon>
        <taxon>Blenniimorphae</taxon>
        <taxon>Blenniiformes</taxon>
        <taxon>Blennioidei</taxon>
        <taxon>Blenniidae</taxon>
        <taxon>Salariinae</taxon>
        <taxon>Salarias</taxon>
    </lineage>
</organism>
<dbReference type="Gene3D" id="1.20.5.110">
    <property type="match status" value="1"/>
</dbReference>
<dbReference type="PANTHER" id="PTHR45701">
    <property type="entry name" value="SYNAPTOBREVIN FAMILY MEMBER"/>
    <property type="match status" value="1"/>
</dbReference>
<protein>
    <recommendedName>
        <fullName evidence="5">V-SNARE coiled-coil homology domain-containing protein</fullName>
    </recommendedName>
</protein>
<feature type="region of interest" description="Disordered" evidence="4">
    <location>
        <begin position="141"/>
        <end position="172"/>
    </location>
</feature>
<dbReference type="PROSITE" id="PS50892">
    <property type="entry name" value="V_SNARE"/>
    <property type="match status" value="1"/>
</dbReference>
<reference evidence="6" key="2">
    <citation type="submission" date="2025-08" db="UniProtKB">
        <authorList>
            <consortium name="Ensembl"/>
        </authorList>
    </citation>
    <scope>IDENTIFICATION</scope>
</reference>
<evidence type="ECO:0000256" key="2">
    <source>
        <dbReference type="ARBA" id="ARBA00046280"/>
    </source>
</evidence>
<evidence type="ECO:0000256" key="4">
    <source>
        <dbReference type="SAM" id="MobiDB-lite"/>
    </source>
</evidence>
<keyword evidence="7" id="KW-1185">Reference proteome</keyword>
<dbReference type="Pfam" id="PF00957">
    <property type="entry name" value="Synaptobrevin"/>
    <property type="match status" value="1"/>
</dbReference>
<dbReference type="InterPro" id="IPR001388">
    <property type="entry name" value="Synaptobrevin-like"/>
</dbReference>
<reference evidence="6" key="1">
    <citation type="submission" date="2019-06" db="EMBL/GenBank/DDBJ databases">
        <authorList>
            <consortium name="Wellcome Sanger Institute Data Sharing"/>
        </authorList>
    </citation>
    <scope>NUCLEOTIDE SEQUENCE [LARGE SCALE GENOMIC DNA]</scope>
</reference>
<accession>A0A672JFP6</accession>
<dbReference type="PRINTS" id="PR00219">
    <property type="entry name" value="SYNAPTOBREVN"/>
</dbReference>
<dbReference type="PROSITE" id="PS00417">
    <property type="entry name" value="SYNAPTOBREVIN"/>
    <property type="match status" value="1"/>
</dbReference>
<reference evidence="6" key="3">
    <citation type="submission" date="2025-09" db="UniProtKB">
        <authorList>
            <consortium name="Ensembl"/>
        </authorList>
    </citation>
    <scope>IDENTIFICATION</scope>
</reference>
<dbReference type="Ensembl" id="ENSSFAT00005053583.1">
    <property type="protein sequence ID" value="ENSSFAP00005051930.1"/>
    <property type="gene ID" value="ENSSFAG00005024921.1"/>
</dbReference>
<evidence type="ECO:0000259" key="5">
    <source>
        <dbReference type="PROSITE" id="PS50892"/>
    </source>
</evidence>
<evidence type="ECO:0000256" key="1">
    <source>
        <dbReference type="ARBA" id="ARBA00008025"/>
    </source>
</evidence>
<proteinExistence type="inferred from homology"/>
<evidence type="ECO:0000313" key="7">
    <source>
        <dbReference type="Proteomes" id="UP000472267"/>
    </source>
</evidence>
<keyword evidence="3" id="KW-0175">Coiled coil</keyword>
<dbReference type="Proteomes" id="UP000472267">
    <property type="component" value="Chromosome 12"/>
</dbReference>
<sequence>MKSVPHSFPWQRPEKTRLQRTQEEVEEVKVIMLDNMNKADERAGKLSDLDDRAEELLKQVRSRRRRRPAVCEGMSAVENPALRPGLQGGNVILSSINKAEAELDRKTNVQFTSCRCFMALCLERHFLLFSKMSAASWSPWHGGLPRGRRPSGGRAVPTSPRPAAMTRRAQAA</sequence>
<evidence type="ECO:0000256" key="3">
    <source>
        <dbReference type="PROSITE-ProRule" id="PRU00290"/>
    </source>
</evidence>
<dbReference type="InParanoid" id="A0A672JFP6"/>
<feature type="compositionally biased region" description="Basic and acidic residues" evidence="4">
    <location>
        <begin position="12"/>
        <end position="21"/>
    </location>
</feature>
<dbReference type="GO" id="GO:0016020">
    <property type="term" value="C:membrane"/>
    <property type="evidence" value="ECO:0007669"/>
    <property type="project" value="InterPro"/>
</dbReference>
<dbReference type="AlphaFoldDB" id="A0A672JFP6"/>